<comment type="caution">
    <text evidence="3">The sequence shown here is derived from an EMBL/GenBank/DDBJ whole genome shotgun (WGS) entry which is preliminary data.</text>
</comment>
<keyword evidence="1" id="KW-0808">Transferase</keyword>
<sequence>MSLIAAVITAAGAGTRMGGKQKKEFLDLDGQPMLARAIAPLAEYCHPLVVTLPAGQIPSAGKLLKPYFNDLILIEGGSLRSESVYLALQRLESYSPDIVLIHDGARPWASSSLVRRIIEETRNHGACIPVIGVIEAPKLVDKEGFLVKNLKRSETKVAQTPQGFLFSPILKAHLAASSDNISYIDDAEVYSSHIGPVYTITGEIENKKITFPGDLNLGDLS</sequence>
<protein>
    <recommendedName>
        <fullName evidence="4">2-C-methyl-D-erythritol 4-phosphate cytidylyltransferase</fullName>
    </recommendedName>
</protein>
<dbReference type="CDD" id="cd02516">
    <property type="entry name" value="CDP-ME_synthetase"/>
    <property type="match status" value="1"/>
</dbReference>
<dbReference type="PANTHER" id="PTHR32125">
    <property type="entry name" value="2-C-METHYL-D-ERYTHRITOL 4-PHOSPHATE CYTIDYLYLTRANSFERASE, CHLOROPLASTIC"/>
    <property type="match status" value="1"/>
</dbReference>
<gene>
    <name evidence="3" type="ORF">LCGC14_1779450</name>
</gene>
<proteinExistence type="predicted"/>
<dbReference type="PANTHER" id="PTHR32125:SF4">
    <property type="entry name" value="2-C-METHYL-D-ERYTHRITOL 4-PHOSPHATE CYTIDYLYLTRANSFERASE, CHLOROPLASTIC"/>
    <property type="match status" value="1"/>
</dbReference>
<dbReference type="InterPro" id="IPR050088">
    <property type="entry name" value="IspD/TarI_cytidylyltransf_bact"/>
</dbReference>
<dbReference type="EMBL" id="LAZR01016802">
    <property type="protein sequence ID" value="KKM02934.1"/>
    <property type="molecule type" value="Genomic_DNA"/>
</dbReference>
<dbReference type="AlphaFoldDB" id="A0A0F9GVY3"/>
<dbReference type="InterPro" id="IPR018294">
    <property type="entry name" value="ISPD_synthase_CS"/>
</dbReference>
<dbReference type="Pfam" id="PF01128">
    <property type="entry name" value="IspD"/>
    <property type="match status" value="1"/>
</dbReference>
<dbReference type="GO" id="GO:0050518">
    <property type="term" value="F:2-C-methyl-D-erythritol 4-phosphate cytidylyltransferase activity"/>
    <property type="evidence" value="ECO:0007669"/>
    <property type="project" value="TreeGrafter"/>
</dbReference>
<dbReference type="PROSITE" id="PS01295">
    <property type="entry name" value="ISPD"/>
    <property type="match status" value="1"/>
</dbReference>
<dbReference type="SUPFAM" id="SSF53448">
    <property type="entry name" value="Nucleotide-diphospho-sugar transferases"/>
    <property type="match status" value="1"/>
</dbReference>
<evidence type="ECO:0000256" key="2">
    <source>
        <dbReference type="ARBA" id="ARBA00022695"/>
    </source>
</evidence>
<reference evidence="3" key="1">
    <citation type="journal article" date="2015" name="Nature">
        <title>Complex archaea that bridge the gap between prokaryotes and eukaryotes.</title>
        <authorList>
            <person name="Spang A."/>
            <person name="Saw J.H."/>
            <person name="Jorgensen S.L."/>
            <person name="Zaremba-Niedzwiedzka K."/>
            <person name="Martijn J."/>
            <person name="Lind A.E."/>
            <person name="van Eijk R."/>
            <person name="Schleper C."/>
            <person name="Guy L."/>
            <person name="Ettema T.J."/>
        </authorList>
    </citation>
    <scope>NUCLEOTIDE SEQUENCE</scope>
</reference>
<dbReference type="GO" id="GO:0008299">
    <property type="term" value="P:isoprenoid biosynthetic process"/>
    <property type="evidence" value="ECO:0007669"/>
    <property type="project" value="InterPro"/>
</dbReference>
<evidence type="ECO:0000313" key="3">
    <source>
        <dbReference type="EMBL" id="KKM02934.1"/>
    </source>
</evidence>
<name>A0A0F9GVY3_9ZZZZ</name>
<organism evidence="3">
    <name type="scientific">marine sediment metagenome</name>
    <dbReference type="NCBI Taxonomy" id="412755"/>
    <lineage>
        <taxon>unclassified sequences</taxon>
        <taxon>metagenomes</taxon>
        <taxon>ecological metagenomes</taxon>
    </lineage>
</organism>
<evidence type="ECO:0008006" key="4">
    <source>
        <dbReference type="Google" id="ProtNLM"/>
    </source>
</evidence>
<evidence type="ECO:0000256" key="1">
    <source>
        <dbReference type="ARBA" id="ARBA00022679"/>
    </source>
</evidence>
<dbReference type="InterPro" id="IPR029044">
    <property type="entry name" value="Nucleotide-diphossugar_trans"/>
</dbReference>
<dbReference type="Gene3D" id="3.90.550.10">
    <property type="entry name" value="Spore Coat Polysaccharide Biosynthesis Protein SpsA, Chain A"/>
    <property type="match status" value="1"/>
</dbReference>
<keyword evidence="2" id="KW-0548">Nucleotidyltransferase</keyword>
<accession>A0A0F9GVY3</accession>
<dbReference type="InterPro" id="IPR034683">
    <property type="entry name" value="IspD/TarI"/>
</dbReference>